<feature type="signal peptide" evidence="1">
    <location>
        <begin position="1"/>
        <end position="26"/>
    </location>
</feature>
<name>A0A094J954_9GAMM</name>
<keyword evidence="1" id="KW-0732">Signal</keyword>
<dbReference type="Proteomes" id="UP000053718">
    <property type="component" value="Unassembled WGS sequence"/>
</dbReference>
<accession>A0A094J954</accession>
<evidence type="ECO:0000313" key="2">
    <source>
        <dbReference type="EMBL" id="KFZ29126.1"/>
    </source>
</evidence>
<proteinExistence type="predicted"/>
<comment type="caution">
    <text evidence="2">The sequence shown here is derived from an EMBL/GenBank/DDBJ whole genome shotgun (WGS) entry which is preliminary data.</text>
</comment>
<dbReference type="RefSeq" id="WP_034731543.1">
    <property type="nucleotide sequence ID" value="NZ_JPIN01000005.1"/>
</dbReference>
<sequence>MRKFTRRGLQAAAFSSLLTLMAPLSAAEQTLEIKGELLYSGLPALSEYQGLLSQPLQFTATLVEDASLAETIESFGTGLEYANAIRSIRMQIHAPSGELVYDRAVNFDAEIATAELFSIFLDGEVVGELGFPEGSNLWSIANFGEFEYVRRGVNLGFDVFAYGVGASGDVSSGLASLFDASEGYPTITTGNYSIPFIYFDEFEDFVADVDSFGAVQGFTTSVRYLSDDADNDGVGDDADSCPASDTRDTVVFDWNDSGITNYSFADGCTLSDKFAACNTAANCTMKLLNALQKDGDLTIEEATTLRNASQVGYHSRRPQ</sequence>
<dbReference type="STRING" id="1517416.IDAT_05475"/>
<gene>
    <name evidence="2" type="ORF">IDAT_05475</name>
</gene>
<keyword evidence="3" id="KW-1185">Reference proteome</keyword>
<evidence type="ECO:0000313" key="3">
    <source>
        <dbReference type="Proteomes" id="UP000053718"/>
    </source>
</evidence>
<reference evidence="2 3" key="1">
    <citation type="submission" date="2014-06" db="EMBL/GenBank/DDBJ databases">
        <title>Draft genome sequence of Idiomarina sp. MCCC 1A10513.</title>
        <authorList>
            <person name="Du J."/>
            <person name="Lai Q."/>
            <person name="Shao Z."/>
        </authorList>
    </citation>
    <scope>NUCLEOTIDE SEQUENCE [LARGE SCALE GENOMIC DNA]</scope>
    <source>
        <strain evidence="2 3">MCCC 1A10513</strain>
    </source>
</reference>
<dbReference type="AlphaFoldDB" id="A0A094J954"/>
<organism evidence="2 3">
    <name type="scientific">Pseudidiomarina atlantica</name>
    <dbReference type="NCBI Taxonomy" id="1517416"/>
    <lineage>
        <taxon>Bacteria</taxon>
        <taxon>Pseudomonadati</taxon>
        <taxon>Pseudomonadota</taxon>
        <taxon>Gammaproteobacteria</taxon>
        <taxon>Alteromonadales</taxon>
        <taxon>Idiomarinaceae</taxon>
        <taxon>Pseudidiomarina</taxon>
    </lineage>
</organism>
<dbReference type="EMBL" id="JPIN01000005">
    <property type="protein sequence ID" value="KFZ29126.1"/>
    <property type="molecule type" value="Genomic_DNA"/>
</dbReference>
<dbReference type="OrthoDB" id="6235255at2"/>
<evidence type="ECO:0008006" key="4">
    <source>
        <dbReference type="Google" id="ProtNLM"/>
    </source>
</evidence>
<evidence type="ECO:0000256" key="1">
    <source>
        <dbReference type="SAM" id="SignalP"/>
    </source>
</evidence>
<feature type="chain" id="PRO_5001900474" description="Lipoprotein" evidence="1">
    <location>
        <begin position="27"/>
        <end position="319"/>
    </location>
</feature>
<protein>
    <recommendedName>
        <fullName evidence="4">Lipoprotein</fullName>
    </recommendedName>
</protein>